<keyword evidence="2" id="KW-0472">Membrane</keyword>
<dbReference type="Proteomes" id="UP001321473">
    <property type="component" value="Unassembled WGS sequence"/>
</dbReference>
<evidence type="ECO:0000256" key="2">
    <source>
        <dbReference type="SAM" id="Phobius"/>
    </source>
</evidence>
<dbReference type="Gene3D" id="1.20.1250.20">
    <property type="entry name" value="MFS general substrate transporter like domains"/>
    <property type="match status" value="2"/>
</dbReference>
<dbReference type="InterPro" id="IPR050327">
    <property type="entry name" value="Proton-linked_MCT"/>
</dbReference>
<sequence>MGCMQQEGELYGGPKKTHGGTAPGECPGDEAGACDDPPEGDESTELRSHWHVILIAALMDFGQSAVFRSSGFIYVALMDHFDVDHGAASWPVSVLGTIVDAGGILAGPLCQWFGAGPTLKAGALVTAVGVMASVFAPNIPWMAVTLGVIHGAGAGTVSMTMQVFLSMCFVKYRGTAHGIMFMGSILSSLVVPSVLYSLESAYGFDGCLLIFGGLLLHLVPISFLLRARRPPVSSPRQDHKRKTSENNQDVNLNIEKKEGAKCDSSTSSSSTNVRPSVLESAGVVLRLPMFYVILVTWTVMCYNEDIFLTTIVDFAVDKGRIGLPLLADRKVVRRSTLVGGNAILTAASIAILPQANSYAFLVIATLLAACFNGCGMTMHGVLMADYIGMDHLPVGYGVAGILVVPLLLIKPILIGYFRDTLGSYDDLYRLLGAMQVVLFVMWLVIAYLERRRNSSWSTPTKDKADTADPKDSYFVSTVESYPCQPTPPREFPAPKHCNGFAAPPRSNQEGCDWATSKTLESVAYPDGISGRDRTVQNCDSLVLAKIASKRQPVCTTAVSNYGSVVDFNSERTIVGGS</sequence>
<dbReference type="PANTHER" id="PTHR11360:SF303">
    <property type="entry name" value="MAJOR FACILITATOR SUPERFAMILY (MFS) PROFILE DOMAIN-CONTAINING PROTEIN"/>
    <property type="match status" value="1"/>
</dbReference>
<dbReference type="EMBL" id="JARKHS020000874">
    <property type="protein sequence ID" value="KAK8788378.1"/>
    <property type="molecule type" value="Genomic_DNA"/>
</dbReference>
<evidence type="ECO:0008006" key="5">
    <source>
        <dbReference type="Google" id="ProtNLM"/>
    </source>
</evidence>
<feature type="region of interest" description="Disordered" evidence="1">
    <location>
        <begin position="1"/>
        <end position="43"/>
    </location>
</feature>
<proteinExistence type="predicted"/>
<organism evidence="3 4">
    <name type="scientific">Amblyomma americanum</name>
    <name type="common">Lone star tick</name>
    <dbReference type="NCBI Taxonomy" id="6943"/>
    <lineage>
        <taxon>Eukaryota</taxon>
        <taxon>Metazoa</taxon>
        <taxon>Ecdysozoa</taxon>
        <taxon>Arthropoda</taxon>
        <taxon>Chelicerata</taxon>
        <taxon>Arachnida</taxon>
        <taxon>Acari</taxon>
        <taxon>Parasitiformes</taxon>
        <taxon>Ixodida</taxon>
        <taxon>Ixodoidea</taxon>
        <taxon>Ixodidae</taxon>
        <taxon>Amblyomminae</taxon>
        <taxon>Amblyomma</taxon>
    </lineage>
</organism>
<reference evidence="3 4" key="1">
    <citation type="journal article" date="2023" name="Arcadia Sci">
        <title>De novo assembly of a long-read Amblyomma americanum tick genome.</title>
        <authorList>
            <person name="Chou S."/>
            <person name="Poskanzer K.E."/>
            <person name="Rollins M."/>
            <person name="Thuy-Boun P.S."/>
        </authorList>
    </citation>
    <scope>NUCLEOTIDE SEQUENCE [LARGE SCALE GENOMIC DNA]</scope>
    <source>
        <strain evidence="3">F_SG_1</strain>
        <tissue evidence="3">Salivary glands</tissue>
    </source>
</reference>
<keyword evidence="4" id="KW-1185">Reference proteome</keyword>
<evidence type="ECO:0000256" key="1">
    <source>
        <dbReference type="SAM" id="MobiDB-lite"/>
    </source>
</evidence>
<feature type="transmembrane region" description="Helical" evidence="2">
    <location>
        <begin position="88"/>
        <end position="109"/>
    </location>
</feature>
<feature type="transmembrane region" description="Helical" evidence="2">
    <location>
        <begin position="52"/>
        <end position="76"/>
    </location>
</feature>
<dbReference type="Pfam" id="PF07690">
    <property type="entry name" value="MFS_1"/>
    <property type="match status" value="1"/>
</dbReference>
<feature type="transmembrane region" description="Helical" evidence="2">
    <location>
        <begin position="177"/>
        <end position="196"/>
    </location>
</feature>
<dbReference type="GO" id="GO:0008028">
    <property type="term" value="F:monocarboxylic acid transmembrane transporter activity"/>
    <property type="evidence" value="ECO:0007669"/>
    <property type="project" value="TreeGrafter"/>
</dbReference>
<keyword evidence="2" id="KW-1133">Transmembrane helix</keyword>
<dbReference type="InterPro" id="IPR011701">
    <property type="entry name" value="MFS"/>
</dbReference>
<gene>
    <name evidence="3" type="ORF">V5799_021846</name>
</gene>
<protein>
    <recommendedName>
        <fullName evidence="5">Monocarboxylate transporter</fullName>
    </recommendedName>
</protein>
<comment type="caution">
    <text evidence="3">The sequence shown here is derived from an EMBL/GenBank/DDBJ whole genome shotgun (WGS) entry which is preliminary data.</text>
</comment>
<name>A0AAQ4FP67_AMBAM</name>
<feature type="transmembrane region" description="Helical" evidence="2">
    <location>
        <begin position="202"/>
        <end position="225"/>
    </location>
</feature>
<dbReference type="SUPFAM" id="SSF103473">
    <property type="entry name" value="MFS general substrate transporter"/>
    <property type="match status" value="1"/>
</dbReference>
<feature type="transmembrane region" description="Helical" evidence="2">
    <location>
        <begin position="335"/>
        <end position="352"/>
    </location>
</feature>
<keyword evidence="2" id="KW-0812">Transmembrane</keyword>
<feature type="transmembrane region" description="Helical" evidence="2">
    <location>
        <begin position="358"/>
        <end position="382"/>
    </location>
</feature>
<evidence type="ECO:0000313" key="3">
    <source>
        <dbReference type="EMBL" id="KAK8788378.1"/>
    </source>
</evidence>
<dbReference type="InterPro" id="IPR036259">
    <property type="entry name" value="MFS_trans_sf"/>
</dbReference>
<feature type="transmembrane region" description="Helical" evidence="2">
    <location>
        <begin position="149"/>
        <end position="170"/>
    </location>
</feature>
<feature type="transmembrane region" description="Helical" evidence="2">
    <location>
        <begin position="121"/>
        <end position="143"/>
    </location>
</feature>
<feature type="transmembrane region" description="Helical" evidence="2">
    <location>
        <begin position="428"/>
        <end position="448"/>
    </location>
</feature>
<feature type="region of interest" description="Disordered" evidence="1">
    <location>
        <begin position="231"/>
        <end position="250"/>
    </location>
</feature>
<evidence type="ECO:0000313" key="4">
    <source>
        <dbReference type="Proteomes" id="UP001321473"/>
    </source>
</evidence>
<feature type="compositionally biased region" description="Acidic residues" evidence="1">
    <location>
        <begin position="32"/>
        <end position="43"/>
    </location>
</feature>
<feature type="transmembrane region" description="Helical" evidence="2">
    <location>
        <begin position="394"/>
        <end position="416"/>
    </location>
</feature>
<accession>A0AAQ4FP67</accession>
<dbReference type="PANTHER" id="PTHR11360">
    <property type="entry name" value="MONOCARBOXYLATE TRANSPORTER"/>
    <property type="match status" value="1"/>
</dbReference>
<dbReference type="AlphaFoldDB" id="A0AAQ4FP67"/>